<evidence type="ECO:0000256" key="1">
    <source>
        <dbReference type="SAM" id="Phobius"/>
    </source>
</evidence>
<feature type="non-terminal residue" evidence="2">
    <location>
        <position position="109"/>
    </location>
</feature>
<accession>A0A0F8ZKX3</accession>
<feature type="transmembrane region" description="Helical" evidence="1">
    <location>
        <begin position="59"/>
        <end position="82"/>
    </location>
</feature>
<evidence type="ECO:0000313" key="2">
    <source>
        <dbReference type="EMBL" id="KKK67059.1"/>
    </source>
</evidence>
<feature type="transmembrane region" description="Helical" evidence="1">
    <location>
        <begin position="88"/>
        <end position="107"/>
    </location>
</feature>
<name>A0A0F8ZKX3_9ZZZZ</name>
<evidence type="ECO:0008006" key="3">
    <source>
        <dbReference type="Google" id="ProtNLM"/>
    </source>
</evidence>
<reference evidence="2" key="1">
    <citation type="journal article" date="2015" name="Nature">
        <title>Complex archaea that bridge the gap between prokaryotes and eukaryotes.</title>
        <authorList>
            <person name="Spang A."/>
            <person name="Saw J.H."/>
            <person name="Jorgensen S.L."/>
            <person name="Zaremba-Niedzwiedzka K."/>
            <person name="Martijn J."/>
            <person name="Lind A.E."/>
            <person name="van Eijk R."/>
            <person name="Schleper C."/>
            <person name="Guy L."/>
            <person name="Ettema T.J."/>
        </authorList>
    </citation>
    <scope>NUCLEOTIDE SEQUENCE</scope>
</reference>
<keyword evidence="1" id="KW-1133">Transmembrane helix</keyword>
<keyword evidence="1" id="KW-0472">Membrane</keyword>
<proteinExistence type="predicted"/>
<protein>
    <recommendedName>
        <fullName evidence="3">Copper resistance protein D domain-containing protein</fullName>
    </recommendedName>
</protein>
<dbReference type="EMBL" id="LAZR01059789">
    <property type="protein sequence ID" value="KKK67059.1"/>
    <property type="molecule type" value="Genomic_DNA"/>
</dbReference>
<keyword evidence="1" id="KW-0812">Transmembrane</keyword>
<dbReference type="AlphaFoldDB" id="A0A0F8ZKX3"/>
<comment type="caution">
    <text evidence="2">The sequence shown here is derived from an EMBL/GenBank/DDBJ whole genome shotgun (WGS) entry which is preliminary data.</text>
</comment>
<organism evidence="2">
    <name type="scientific">marine sediment metagenome</name>
    <dbReference type="NCBI Taxonomy" id="412755"/>
    <lineage>
        <taxon>unclassified sequences</taxon>
        <taxon>metagenomes</taxon>
        <taxon>ecological metagenomes</taxon>
    </lineage>
</organism>
<sequence>MENVLYSINLAIHILAAILCVAGPFYQLRWVKLRGKLGYPLIYPFDKVVESVLSLQPRLCFTFIIILIITGFAFPLIHYGFHGEWREVSNLSLAIFSAKTILALIGLSI</sequence>
<gene>
    <name evidence="2" type="ORF">LCGC14_2957870</name>
</gene>
<feature type="transmembrane region" description="Helical" evidence="1">
    <location>
        <begin position="6"/>
        <end position="26"/>
    </location>
</feature>